<dbReference type="Proteomes" id="UP000017700">
    <property type="component" value="Chromosome"/>
</dbReference>
<reference evidence="1 4" key="3">
    <citation type="submission" date="2017-11" db="EMBL/GenBank/DDBJ databases">
        <title>Complete genome sequence of Serratia sp. ATCC 39006 LacA.</title>
        <authorList>
            <person name="Hampton H.G."/>
            <person name="Jackson S.A."/>
            <person name="Jauregui R."/>
            <person name="Poulter G.T.M."/>
            <person name="Salmond G.P.C."/>
            <person name="Fineran P.C."/>
        </authorList>
    </citation>
    <scope>NUCLEOTIDE SEQUENCE [LARGE SCALE GENOMIC DNA]</scope>
    <source>
        <strain evidence="1 4">ATCC 39006</strain>
    </source>
</reference>
<gene>
    <name evidence="1" type="ORF">CWC46_08070</name>
    <name evidence="2" type="ORF">Ser39006_008075</name>
</gene>
<evidence type="ECO:0000313" key="1">
    <source>
        <dbReference type="EMBL" id="AUG99779.1"/>
    </source>
</evidence>
<accession>A0A2I5THR5</accession>
<evidence type="ECO:0000313" key="3">
    <source>
        <dbReference type="Proteomes" id="UP000017700"/>
    </source>
</evidence>
<organism evidence="2 3">
    <name type="scientific">Serratia sp. (strain ATCC 39006)</name>
    <name type="common">Prodigiosinella confusarubida</name>
    <dbReference type="NCBI Taxonomy" id="104623"/>
    <lineage>
        <taxon>Bacteria</taxon>
        <taxon>Pseudomonadati</taxon>
        <taxon>Pseudomonadota</taxon>
        <taxon>Gammaproteobacteria</taxon>
        <taxon>Enterobacterales</taxon>
        <taxon>Pectobacteriaceae</taxon>
        <taxon>Prodigiosinella</taxon>
    </lineage>
</organism>
<evidence type="ECO:0000313" key="2">
    <source>
        <dbReference type="EMBL" id="AUH04098.1"/>
    </source>
</evidence>
<dbReference type="Proteomes" id="UP000233778">
    <property type="component" value="Chromosome"/>
</dbReference>
<dbReference type="STRING" id="104623.Ser39006_04119"/>
<keyword evidence="3" id="KW-1185">Reference proteome</keyword>
<dbReference type="EMBL" id="CP025084">
    <property type="protein sequence ID" value="AUH04098.1"/>
    <property type="molecule type" value="Genomic_DNA"/>
</dbReference>
<sequence>MSSLPDICFLHQLAALSEDITMKSYRQRMNLGMTSKPKEGFSVDPVTDANRAPEKRLREYITLTFPNHAILGEE</sequence>
<proteinExistence type="predicted"/>
<dbReference type="SUPFAM" id="SSF56655">
    <property type="entry name" value="Carbohydrate phosphatase"/>
    <property type="match status" value="1"/>
</dbReference>
<evidence type="ECO:0000313" key="4">
    <source>
        <dbReference type="Proteomes" id="UP000233778"/>
    </source>
</evidence>
<dbReference type="OrthoDB" id="9785695at2"/>
<dbReference type="EMBL" id="CP025085">
    <property type="protein sequence ID" value="AUG99779.1"/>
    <property type="molecule type" value="Genomic_DNA"/>
</dbReference>
<dbReference type="Gene3D" id="3.30.540.10">
    <property type="entry name" value="Fructose-1,6-Bisphosphatase, subunit A, domain 1"/>
    <property type="match status" value="1"/>
</dbReference>
<name>A0A2I5THR5_SERS3</name>
<protein>
    <submittedName>
        <fullName evidence="2">Uncharacterized protein</fullName>
    </submittedName>
</protein>
<reference evidence="2 3" key="1">
    <citation type="journal article" date="2013" name="Genome Announc.">
        <title>Draft genome sequence of Serratia sp. strain ATCC 39006, a model bacterium for analysis of the biosynthesis and regulation of prodigiosin, a carbapenem, and gas vesicles.</title>
        <authorList>
            <person name="Fineran P.C."/>
            <person name="Iglesias Cans M.C."/>
            <person name="Ramsay J.P."/>
            <person name="Wilf N.M."/>
            <person name="Cossyleon D."/>
            <person name="McNeil M.B."/>
            <person name="Williamson N.R."/>
            <person name="Monson R.E."/>
            <person name="Becher S.A."/>
            <person name="Stanton J.A."/>
            <person name="Brugger K."/>
            <person name="Brown S.D."/>
            <person name="Salmond G.P."/>
        </authorList>
    </citation>
    <scope>NUCLEOTIDE SEQUENCE [LARGE SCALE GENOMIC DNA]</scope>
    <source>
        <strain evidence="2">ATCC 39006</strain>
        <strain evidence="3">ATCC 39006 / SC 11482</strain>
    </source>
</reference>
<dbReference type="KEGG" id="serq:CWC46_08070"/>
<dbReference type="AlphaFoldDB" id="A0A2I5THR5"/>
<dbReference type="RefSeq" id="WP_021017379.1">
    <property type="nucleotide sequence ID" value="NZ_CP025084.1"/>
</dbReference>
<dbReference type="KEGG" id="sera:Ser39006_008075"/>
<reference evidence="2" key="2">
    <citation type="submission" date="2013-09" db="EMBL/GenBank/DDBJ databases">
        <authorList>
            <person name="Wang G."/>
            <person name="Yang Y."/>
            <person name="Su Y."/>
        </authorList>
    </citation>
    <scope>NUCLEOTIDE SEQUENCE</scope>
    <source>
        <strain evidence="2">ATCC 39006</strain>
    </source>
</reference>
<reference evidence="2" key="4">
    <citation type="submission" date="2017-11" db="EMBL/GenBank/DDBJ databases">
        <title>Complete genome sequence of Serratia sp. ATCC 39006.</title>
        <authorList>
            <person name="Hampton H.G."/>
            <person name="Jackson S.A."/>
            <person name="Jauregui R."/>
            <person name="Poulter G.T.M."/>
            <person name="Salmond G.P.C."/>
            <person name="Fineran P.C."/>
        </authorList>
    </citation>
    <scope>NUCLEOTIDE SEQUENCE</scope>
    <source>
        <strain evidence="2">ATCC 39006</strain>
    </source>
</reference>